<dbReference type="SUPFAM" id="SSF63829">
    <property type="entry name" value="Calcium-dependent phosphotriesterase"/>
    <property type="match status" value="1"/>
</dbReference>
<dbReference type="PANTHER" id="PTHR47572:SF4">
    <property type="entry name" value="LACTONASE DRP35"/>
    <property type="match status" value="1"/>
</dbReference>
<name>A0A1I2LT82_9BACT</name>
<dbReference type="Gene3D" id="2.120.10.30">
    <property type="entry name" value="TolB, C-terminal domain"/>
    <property type="match status" value="1"/>
</dbReference>
<dbReference type="EMBL" id="FONW01000017">
    <property type="protein sequence ID" value="SFF82592.1"/>
    <property type="molecule type" value="Genomic_DNA"/>
</dbReference>
<evidence type="ECO:0000313" key="5">
    <source>
        <dbReference type="Proteomes" id="UP000198964"/>
    </source>
</evidence>
<dbReference type="GO" id="GO:0016787">
    <property type="term" value="F:hydrolase activity"/>
    <property type="evidence" value="ECO:0007669"/>
    <property type="project" value="UniProtKB-KW"/>
</dbReference>
<dbReference type="InterPro" id="IPR013658">
    <property type="entry name" value="SGL"/>
</dbReference>
<sequence length="299" mass="33544">MRILLILLILNLTSSFENRAQMASAIDHLIKTKGSITQVASGFSFTEGPAVNSLGEVYFTDQPNNKIYRWQEPDQITEWEVDGERANGLYFLSDSVLIACADYRNKLIGIDKQGNKTVLVEGYQGKHLNGPNDLWIHPNGNIYFSDSYYHRPWWPEGHEEVQDQRAAYCFKPNGDLMRVAEGFEMPNGLIGTPDGKQLYISDIRAKKIWKYTIEADGHLAQKTFFAPEGSDGMTIDNQGNVYLTNSVVSVFSAKGDKLGEIEVPERPSNVCFGGKNRQTLFITARTSVYSIAMRVKGVN</sequence>
<dbReference type="InterPro" id="IPR051262">
    <property type="entry name" value="SMP-30/CGR1_Lactonase"/>
</dbReference>
<evidence type="ECO:0000313" key="4">
    <source>
        <dbReference type="EMBL" id="SFF82592.1"/>
    </source>
</evidence>
<organism evidence="4 5">
    <name type="scientific">Sunxiuqinia elliptica</name>
    <dbReference type="NCBI Taxonomy" id="655355"/>
    <lineage>
        <taxon>Bacteria</taxon>
        <taxon>Pseudomonadati</taxon>
        <taxon>Bacteroidota</taxon>
        <taxon>Bacteroidia</taxon>
        <taxon>Marinilabiliales</taxon>
        <taxon>Prolixibacteraceae</taxon>
        <taxon>Sunxiuqinia</taxon>
    </lineage>
</organism>
<keyword evidence="1" id="KW-0378">Hydrolase</keyword>
<feature type="chain" id="PRO_5011727417" evidence="2">
    <location>
        <begin position="21"/>
        <end position="299"/>
    </location>
</feature>
<dbReference type="RefSeq" id="WP_093921601.1">
    <property type="nucleotide sequence ID" value="NZ_FONW01000017.1"/>
</dbReference>
<feature type="domain" description="SMP-30/Gluconolactonase/LRE-like region" evidence="3">
    <location>
        <begin position="45"/>
        <end position="284"/>
    </location>
</feature>
<evidence type="ECO:0000256" key="1">
    <source>
        <dbReference type="ARBA" id="ARBA00022801"/>
    </source>
</evidence>
<evidence type="ECO:0000259" key="3">
    <source>
        <dbReference type="Pfam" id="PF08450"/>
    </source>
</evidence>
<dbReference type="AlphaFoldDB" id="A0A1I2LT82"/>
<dbReference type="Pfam" id="PF08450">
    <property type="entry name" value="SGL"/>
    <property type="match status" value="1"/>
</dbReference>
<feature type="signal peptide" evidence="2">
    <location>
        <begin position="1"/>
        <end position="20"/>
    </location>
</feature>
<keyword evidence="2" id="KW-0732">Signal</keyword>
<accession>A0A1I2LT82</accession>
<keyword evidence="5" id="KW-1185">Reference proteome</keyword>
<dbReference type="PANTHER" id="PTHR47572">
    <property type="entry name" value="LIPOPROTEIN-RELATED"/>
    <property type="match status" value="1"/>
</dbReference>
<proteinExistence type="predicted"/>
<reference evidence="4 5" key="1">
    <citation type="submission" date="2016-10" db="EMBL/GenBank/DDBJ databases">
        <authorList>
            <person name="de Groot N.N."/>
        </authorList>
    </citation>
    <scope>NUCLEOTIDE SEQUENCE [LARGE SCALE GENOMIC DNA]</scope>
    <source>
        <strain evidence="4 5">CGMCC 1.9156</strain>
    </source>
</reference>
<protein>
    <submittedName>
        <fullName evidence="4">Gluconolactonase</fullName>
    </submittedName>
</protein>
<dbReference type="InterPro" id="IPR011042">
    <property type="entry name" value="6-blade_b-propeller_TolB-like"/>
</dbReference>
<gene>
    <name evidence="4" type="ORF">SAMN05216283_11732</name>
</gene>
<dbReference type="STRING" id="655355.SAMN05216283_11732"/>
<dbReference type="Proteomes" id="UP000198964">
    <property type="component" value="Unassembled WGS sequence"/>
</dbReference>
<evidence type="ECO:0000256" key="2">
    <source>
        <dbReference type="SAM" id="SignalP"/>
    </source>
</evidence>